<dbReference type="Gene3D" id="1.20.1260.140">
    <property type="entry name" value="Alternative oxidase"/>
    <property type="match status" value="1"/>
</dbReference>
<evidence type="ECO:0000256" key="9">
    <source>
        <dbReference type="ARBA" id="ARBA00022989"/>
    </source>
</evidence>
<dbReference type="InterPro" id="IPR002680">
    <property type="entry name" value="AOX"/>
</dbReference>
<keyword evidence="8 13" id="KW-0249">Electron transport</keyword>
<evidence type="ECO:0000256" key="4">
    <source>
        <dbReference type="ARBA" id="ARBA00022448"/>
    </source>
</evidence>
<comment type="subcellular location">
    <subcellularLocation>
        <location evidence="2">Membrane</location>
    </subcellularLocation>
</comment>
<dbReference type="EC" id="1.10.3.11" evidence="13"/>
<dbReference type="GO" id="GO:0010230">
    <property type="term" value="P:alternative respiration"/>
    <property type="evidence" value="ECO:0007669"/>
    <property type="project" value="TreeGrafter"/>
</dbReference>
<evidence type="ECO:0000256" key="6">
    <source>
        <dbReference type="ARBA" id="ARBA00022692"/>
    </source>
</evidence>
<dbReference type="GO" id="GO:0102721">
    <property type="term" value="F:ubiquinol:oxygen oxidoreductase activity"/>
    <property type="evidence" value="ECO:0007669"/>
    <property type="project" value="UniProtKB-EC"/>
</dbReference>
<name>A0A803N118_CHEQI</name>
<keyword evidence="6 13" id="KW-0812">Transmembrane</keyword>
<evidence type="ECO:0000256" key="7">
    <source>
        <dbReference type="ARBA" id="ARBA00022723"/>
    </source>
</evidence>
<keyword evidence="5 13" id="KW-0679">Respiratory chain</keyword>
<dbReference type="PANTHER" id="PTHR31803:SF6">
    <property type="entry name" value="UBIQUINOL OXIDASE 2, MITOCHONDRIAL"/>
    <property type="match status" value="1"/>
</dbReference>
<dbReference type="AlphaFoldDB" id="A0A803N118"/>
<dbReference type="Proteomes" id="UP000596660">
    <property type="component" value="Unplaced"/>
</dbReference>
<keyword evidence="4" id="KW-0813">Transport</keyword>
<evidence type="ECO:0000256" key="5">
    <source>
        <dbReference type="ARBA" id="ARBA00022660"/>
    </source>
</evidence>
<dbReference type="GO" id="GO:0009916">
    <property type="term" value="F:alternative oxidase activity"/>
    <property type="evidence" value="ECO:0007669"/>
    <property type="project" value="UniProtKB-UniRule"/>
</dbReference>
<evidence type="ECO:0000256" key="11">
    <source>
        <dbReference type="ARBA" id="ARBA00023004"/>
    </source>
</evidence>
<evidence type="ECO:0000256" key="13">
    <source>
        <dbReference type="RuleBase" id="RU003779"/>
    </source>
</evidence>
<reference evidence="14" key="1">
    <citation type="journal article" date="2017" name="Nature">
        <title>The genome of Chenopodium quinoa.</title>
        <authorList>
            <person name="Jarvis D.E."/>
            <person name="Ho Y.S."/>
            <person name="Lightfoot D.J."/>
            <person name="Schmoeckel S.M."/>
            <person name="Li B."/>
            <person name="Borm T.J.A."/>
            <person name="Ohyanagi H."/>
            <person name="Mineta K."/>
            <person name="Michell C.T."/>
            <person name="Saber N."/>
            <person name="Kharbatia N.M."/>
            <person name="Rupper R.R."/>
            <person name="Sharp A.R."/>
            <person name="Dally N."/>
            <person name="Boughton B.A."/>
            <person name="Woo Y.H."/>
            <person name="Gao G."/>
            <person name="Schijlen E.G.W.M."/>
            <person name="Guo X."/>
            <person name="Momin A.A."/>
            <person name="Negrao S."/>
            <person name="Al-Babili S."/>
            <person name="Gehring C."/>
            <person name="Roessner U."/>
            <person name="Jung C."/>
            <person name="Murphy K."/>
            <person name="Arold S.T."/>
            <person name="Gojobori T."/>
            <person name="van der Linden C.G."/>
            <person name="van Loo E.N."/>
            <person name="Jellen E.N."/>
            <person name="Maughan P.J."/>
            <person name="Tester M."/>
        </authorList>
    </citation>
    <scope>NUCLEOTIDE SEQUENCE [LARGE SCALE GENOMIC DNA]</scope>
    <source>
        <strain evidence="14">cv. PI 614886</strain>
    </source>
</reference>
<dbReference type="Pfam" id="PF01786">
    <property type="entry name" value="AOX"/>
    <property type="match status" value="1"/>
</dbReference>
<comment type="similarity">
    <text evidence="3 13">Belongs to the alternative oxidase family.</text>
</comment>
<comment type="cofactor">
    <cofactor evidence="13">
        <name>Fe cation</name>
        <dbReference type="ChEBI" id="CHEBI:24875"/>
    </cofactor>
    <text evidence="13">Binds 2 iron ions per subunit.</text>
</comment>
<evidence type="ECO:0000256" key="12">
    <source>
        <dbReference type="ARBA" id="ARBA00023136"/>
    </source>
</evidence>
<keyword evidence="10 13" id="KW-0560">Oxidoreductase</keyword>
<evidence type="ECO:0000256" key="10">
    <source>
        <dbReference type="ARBA" id="ARBA00023002"/>
    </source>
</evidence>
<keyword evidence="9" id="KW-1133">Transmembrane helix</keyword>
<evidence type="ECO:0000256" key="8">
    <source>
        <dbReference type="ARBA" id="ARBA00022982"/>
    </source>
</evidence>
<dbReference type="Gramene" id="AUR62038652-RA">
    <property type="protein sequence ID" value="AUR62038652-RA:cds"/>
    <property type="gene ID" value="AUR62038652"/>
</dbReference>
<proteinExistence type="inferred from homology"/>
<sequence>MKANMEGYCKDEIKMHLAVVPSSRHIETIEIQEGISVHGSIVAFTVLHRVVGYLEEKAIHSYIEYLKDIDSGVIENVCAPATAIDYLRLPKNANLKDVITVIRGDEGHHCDVNHFASDLHFQGRQLKEAPAPVGYH</sequence>
<dbReference type="GO" id="GO:0046872">
    <property type="term" value="F:metal ion binding"/>
    <property type="evidence" value="ECO:0007669"/>
    <property type="project" value="UniProtKB-UniRule"/>
</dbReference>
<keyword evidence="11 13" id="KW-0408">Iron</keyword>
<protein>
    <recommendedName>
        <fullName evidence="13">Ubiquinol oxidase</fullName>
        <ecNumber evidence="13">1.10.3.11</ecNumber>
    </recommendedName>
</protein>
<evidence type="ECO:0000256" key="2">
    <source>
        <dbReference type="ARBA" id="ARBA00004370"/>
    </source>
</evidence>
<keyword evidence="12 13" id="KW-0472">Membrane</keyword>
<keyword evidence="7 13" id="KW-0479">Metal-binding</keyword>
<dbReference type="GO" id="GO:0098803">
    <property type="term" value="C:respiratory chain complex"/>
    <property type="evidence" value="ECO:0007669"/>
    <property type="project" value="UniProtKB-UniRule"/>
</dbReference>
<keyword evidence="15" id="KW-1185">Reference proteome</keyword>
<reference evidence="14" key="2">
    <citation type="submission" date="2021-03" db="UniProtKB">
        <authorList>
            <consortium name="EnsemblPlants"/>
        </authorList>
    </citation>
    <scope>IDENTIFICATION</scope>
</reference>
<evidence type="ECO:0000256" key="3">
    <source>
        <dbReference type="ARBA" id="ARBA00008388"/>
    </source>
</evidence>
<evidence type="ECO:0000313" key="15">
    <source>
        <dbReference type="Proteomes" id="UP000596660"/>
    </source>
</evidence>
<accession>A0A803N118</accession>
<evidence type="ECO:0000256" key="1">
    <source>
        <dbReference type="ARBA" id="ARBA00001192"/>
    </source>
</evidence>
<dbReference type="SMR" id="A0A803N118"/>
<evidence type="ECO:0000313" key="14">
    <source>
        <dbReference type="EnsemblPlants" id="AUR62038652-RA:cds"/>
    </source>
</evidence>
<dbReference type="InterPro" id="IPR038659">
    <property type="entry name" value="AOX_sf"/>
</dbReference>
<dbReference type="GO" id="GO:0106292">
    <property type="term" value="F:superoxide-generating NADPH oxidase activity"/>
    <property type="evidence" value="ECO:0007669"/>
    <property type="project" value="UniProtKB-ARBA"/>
</dbReference>
<organism evidence="14 15">
    <name type="scientific">Chenopodium quinoa</name>
    <name type="common">Quinoa</name>
    <dbReference type="NCBI Taxonomy" id="63459"/>
    <lineage>
        <taxon>Eukaryota</taxon>
        <taxon>Viridiplantae</taxon>
        <taxon>Streptophyta</taxon>
        <taxon>Embryophyta</taxon>
        <taxon>Tracheophyta</taxon>
        <taxon>Spermatophyta</taxon>
        <taxon>Magnoliopsida</taxon>
        <taxon>eudicotyledons</taxon>
        <taxon>Gunneridae</taxon>
        <taxon>Pentapetalae</taxon>
        <taxon>Caryophyllales</taxon>
        <taxon>Chenopodiaceae</taxon>
        <taxon>Chenopodioideae</taxon>
        <taxon>Atripliceae</taxon>
        <taxon>Chenopodium</taxon>
    </lineage>
</organism>
<comment type="catalytic activity">
    <reaction evidence="1 13">
        <text>2 a ubiquinol + O2 = 2 a ubiquinone + 2 H2O</text>
        <dbReference type="Rhea" id="RHEA:30255"/>
        <dbReference type="Rhea" id="RHEA-COMP:9565"/>
        <dbReference type="Rhea" id="RHEA-COMP:9566"/>
        <dbReference type="ChEBI" id="CHEBI:15377"/>
        <dbReference type="ChEBI" id="CHEBI:15379"/>
        <dbReference type="ChEBI" id="CHEBI:16389"/>
        <dbReference type="ChEBI" id="CHEBI:17976"/>
        <dbReference type="EC" id="1.10.3.11"/>
    </reaction>
</comment>
<dbReference type="GO" id="GO:0005739">
    <property type="term" value="C:mitochondrion"/>
    <property type="evidence" value="ECO:0007669"/>
    <property type="project" value="TreeGrafter"/>
</dbReference>
<dbReference type="PANTHER" id="PTHR31803">
    <property type="entry name" value="ALTERNATIVE OXIDASE"/>
    <property type="match status" value="1"/>
</dbReference>
<dbReference type="EnsemblPlants" id="AUR62038652-RA">
    <property type="protein sequence ID" value="AUR62038652-RA:cds"/>
    <property type="gene ID" value="AUR62038652"/>
</dbReference>
<dbReference type="GO" id="GO:0016020">
    <property type="term" value="C:membrane"/>
    <property type="evidence" value="ECO:0007669"/>
    <property type="project" value="UniProtKB-SubCell"/>
</dbReference>